<feature type="domain" description="C2H2-type" evidence="12">
    <location>
        <begin position="43"/>
        <end position="71"/>
    </location>
</feature>
<evidence type="ECO:0000256" key="7">
    <source>
        <dbReference type="ARBA" id="ARBA00023125"/>
    </source>
</evidence>
<reference key="2">
    <citation type="submission" date="2011-10" db="EMBL/GenBank/DDBJ databases">
        <title>The genome and transcriptome sequence of Clonorchis sinensis provide insights into the carcinogenic liver fluke.</title>
        <authorList>
            <person name="Wang X."/>
            <person name="Huang Y."/>
            <person name="Chen W."/>
            <person name="Liu H."/>
            <person name="Guo L."/>
            <person name="Chen Y."/>
            <person name="Luo F."/>
            <person name="Zhou W."/>
            <person name="Sun J."/>
            <person name="Mao Q."/>
            <person name="Liang P."/>
            <person name="Zhou C."/>
            <person name="Tian Y."/>
            <person name="Men J."/>
            <person name="Lv X."/>
            <person name="Huang L."/>
            <person name="Zhou J."/>
            <person name="Hu Y."/>
            <person name="Li R."/>
            <person name="Zhang F."/>
            <person name="Lei H."/>
            <person name="Li X."/>
            <person name="Hu X."/>
            <person name="Liang C."/>
            <person name="Xu J."/>
            <person name="Wu Z."/>
            <person name="Yu X."/>
        </authorList>
    </citation>
    <scope>NUCLEOTIDE SEQUENCE</scope>
    <source>
        <strain>Henan</strain>
    </source>
</reference>
<dbReference type="Pfam" id="PF13912">
    <property type="entry name" value="zf-C2H2_6"/>
    <property type="match status" value="3"/>
</dbReference>
<feature type="domain" description="C2H2-type" evidence="12">
    <location>
        <begin position="118"/>
        <end position="146"/>
    </location>
</feature>
<evidence type="ECO:0000256" key="10">
    <source>
        <dbReference type="PROSITE-ProRule" id="PRU00042"/>
    </source>
</evidence>
<feature type="domain" description="C2H2-type" evidence="12">
    <location>
        <begin position="207"/>
        <end position="235"/>
    </location>
</feature>
<feature type="domain" description="C2H2-type" evidence="12">
    <location>
        <begin position="15"/>
        <end position="42"/>
    </location>
</feature>
<protein>
    <submittedName>
        <fullName evidence="13">Zinc finger protein 629</fullName>
    </submittedName>
</protein>
<evidence type="ECO:0000256" key="8">
    <source>
        <dbReference type="ARBA" id="ARBA00023163"/>
    </source>
</evidence>
<dbReference type="AlphaFoldDB" id="G7YH04"/>
<dbReference type="SMART" id="SM00355">
    <property type="entry name" value="ZnF_C2H2"/>
    <property type="match status" value="9"/>
</dbReference>
<feature type="non-terminal residue" evidence="13">
    <location>
        <position position="308"/>
    </location>
</feature>
<proteinExistence type="predicted"/>
<keyword evidence="2" id="KW-0479">Metal-binding</keyword>
<keyword evidence="8" id="KW-0804">Transcription</keyword>
<dbReference type="Proteomes" id="UP000008909">
    <property type="component" value="Unassembled WGS sequence"/>
</dbReference>
<accession>G7YH04</accession>
<keyword evidence="6" id="KW-0805">Transcription regulation</keyword>
<dbReference type="FunFam" id="3.30.160.60:FF:000045">
    <property type="entry name" value="ZFP69 zinc finger protein B"/>
    <property type="match status" value="1"/>
</dbReference>
<dbReference type="GO" id="GO:0000981">
    <property type="term" value="F:DNA-binding transcription factor activity, RNA polymerase II-specific"/>
    <property type="evidence" value="ECO:0007669"/>
    <property type="project" value="TreeGrafter"/>
</dbReference>
<dbReference type="PROSITE" id="PS00028">
    <property type="entry name" value="ZINC_FINGER_C2H2_1"/>
    <property type="match status" value="9"/>
</dbReference>
<gene>
    <name evidence="13" type="ORF">CLF_107670</name>
</gene>
<dbReference type="Pfam" id="PF00096">
    <property type="entry name" value="zf-C2H2"/>
    <property type="match status" value="4"/>
</dbReference>
<name>G7YH04_CLOSI</name>
<evidence type="ECO:0000256" key="1">
    <source>
        <dbReference type="ARBA" id="ARBA00004123"/>
    </source>
</evidence>
<keyword evidence="14" id="KW-1185">Reference proteome</keyword>
<evidence type="ECO:0000256" key="5">
    <source>
        <dbReference type="ARBA" id="ARBA00022833"/>
    </source>
</evidence>
<evidence type="ECO:0000256" key="11">
    <source>
        <dbReference type="SAM" id="MobiDB-lite"/>
    </source>
</evidence>
<dbReference type="GO" id="GO:0005634">
    <property type="term" value="C:nucleus"/>
    <property type="evidence" value="ECO:0007669"/>
    <property type="project" value="UniProtKB-SubCell"/>
</dbReference>
<evidence type="ECO:0000256" key="6">
    <source>
        <dbReference type="ARBA" id="ARBA00023015"/>
    </source>
</evidence>
<feature type="non-terminal residue" evidence="13">
    <location>
        <position position="1"/>
    </location>
</feature>
<evidence type="ECO:0000256" key="2">
    <source>
        <dbReference type="ARBA" id="ARBA00022723"/>
    </source>
</evidence>
<dbReference type="GO" id="GO:0000978">
    <property type="term" value="F:RNA polymerase II cis-regulatory region sequence-specific DNA binding"/>
    <property type="evidence" value="ECO:0007669"/>
    <property type="project" value="TreeGrafter"/>
</dbReference>
<keyword evidence="7" id="KW-0238">DNA-binding</keyword>
<dbReference type="PROSITE" id="PS50157">
    <property type="entry name" value="ZINC_FINGER_C2H2_2"/>
    <property type="match status" value="9"/>
</dbReference>
<comment type="subcellular location">
    <subcellularLocation>
        <location evidence="1">Nucleus</location>
    </subcellularLocation>
</comment>
<dbReference type="InterPro" id="IPR036236">
    <property type="entry name" value="Znf_C2H2_sf"/>
</dbReference>
<dbReference type="Pfam" id="PF16622">
    <property type="entry name" value="zf-C2H2_11"/>
    <property type="match status" value="1"/>
</dbReference>
<evidence type="ECO:0000259" key="12">
    <source>
        <dbReference type="PROSITE" id="PS50157"/>
    </source>
</evidence>
<dbReference type="PANTHER" id="PTHR24388:SF54">
    <property type="entry name" value="PROTEIN ESCARGOT"/>
    <property type="match status" value="1"/>
</dbReference>
<dbReference type="InterPro" id="IPR041697">
    <property type="entry name" value="Znf-C2H2_11"/>
</dbReference>
<dbReference type="EMBL" id="DF143261">
    <property type="protein sequence ID" value="GAA52237.1"/>
    <property type="molecule type" value="Genomic_DNA"/>
</dbReference>
<dbReference type="PANTHER" id="PTHR24388">
    <property type="entry name" value="ZINC FINGER PROTEIN"/>
    <property type="match status" value="1"/>
</dbReference>
<dbReference type="GO" id="GO:0008270">
    <property type="term" value="F:zinc ion binding"/>
    <property type="evidence" value="ECO:0007669"/>
    <property type="project" value="UniProtKB-KW"/>
</dbReference>
<evidence type="ECO:0000256" key="3">
    <source>
        <dbReference type="ARBA" id="ARBA00022737"/>
    </source>
</evidence>
<dbReference type="InterPro" id="IPR013087">
    <property type="entry name" value="Znf_C2H2_type"/>
</dbReference>
<dbReference type="Gene3D" id="3.30.160.60">
    <property type="entry name" value="Classic Zinc Finger"/>
    <property type="match status" value="6"/>
</dbReference>
<keyword evidence="9" id="KW-0539">Nucleus</keyword>
<evidence type="ECO:0000256" key="4">
    <source>
        <dbReference type="ARBA" id="ARBA00022771"/>
    </source>
</evidence>
<feature type="domain" description="C2H2-type" evidence="12">
    <location>
        <begin position="147"/>
        <end position="175"/>
    </location>
</feature>
<feature type="domain" description="C2H2-type" evidence="12">
    <location>
        <begin position="253"/>
        <end position="281"/>
    </location>
</feature>
<keyword evidence="5" id="KW-0862">Zinc</keyword>
<evidence type="ECO:0000256" key="9">
    <source>
        <dbReference type="ARBA" id="ARBA00023242"/>
    </source>
</evidence>
<feature type="domain" description="C2H2-type" evidence="12">
    <location>
        <begin position="179"/>
        <end position="206"/>
    </location>
</feature>
<feature type="region of interest" description="Disordered" evidence="11">
    <location>
        <begin position="63"/>
        <end position="89"/>
    </location>
</feature>
<dbReference type="InterPro" id="IPR050527">
    <property type="entry name" value="Snail/Krueppel_Znf"/>
</dbReference>
<keyword evidence="3" id="KW-0677">Repeat</keyword>
<keyword evidence="4 10" id="KW-0863">Zinc-finger</keyword>
<sequence>NSSKPTKQGDQNKVLRCPVCGRTFQYRAKLTWHQKSHTNYRAFQCSLCSNAYKYEANLRGHMKAKHSSESTRPLRTSREKVQESNEAGNPCSECNKFFKSWKYLQQHQQSVHKGASGAICEKCGVSFSQKHSLHRHVRTVHEQLNRVTCAQCGKSFRSSFDLNRHIKIVHKAASNFEVHQCPVCGKTFRYRGSLMGHQKSHTNHHDFQCSLCSNAYKYTSDLYGHMRAKHAAEITGTYRTSSETVQKSREAGNPCFECNKFFKSWRCLQQHQQLVHKGAGRSLCEECGNIFSQKKILYRHIRNVHKKP</sequence>
<evidence type="ECO:0000313" key="13">
    <source>
        <dbReference type="EMBL" id="GAA52237.1"/>
    </source>
</evidence>
<feature type="domain" description="C2H2-type" evidence="12">
    <location>
        <begin position="282"/>
        <end position="308"/>
    </location>
</feature>
<dbReference type="FunFam" id="3.30.160.60:FF:000100">
    <property type="entry name" value="Zinc finger 45-like"/>
    <property type="match status" value="1"/>
</dbReference>
<feature type="domain" description="C2H2-type" evidence="12">
    <location>
        <begin position="89"/>
        <end position="117"/>
    </location>
</feature>
<reference evidence="13" key="1">
    <citation type="journal article" date="2011" name="Genome Biol.">
        <title>The draft genome of the carcinogenic human liver fluke Clonorchis sinensis.</title>
        <authorList>
            <person name="Wang X."/>
            <person name="Chen W."/>
            <person name="Huang Y."/>
            <person name="Sun J."/>
            <person name="Men J."/>
            <person name="Liu H."/>
            <person name="Luo F."/>
            <person name="Guo L."/>
            <person name="Lv X."/>
            <person name="Deng C."/>
            <person name="Zhou C."/>
            <person name="Fan Y."/>
            <person name="Li X."/>
            <person name="Huang L."/>
            <person name="Hu Y."/>
            <person name="Liang C."/>
            <person name="Hu X."/>
            <person name="Xu J."/>
            <person name="Yu X."/>
        </authorList>
    </citation>
    <scope>NUCLEOTIDE SEQUENCE [LARGE SCALE GENOMIC DNA]</scope>
    <source>
        <strain evidence="13">Henan</strain>
    </source>
</reference>
<evidence type="ECO:0000313" key="14">
    <source>
        <dbReference type="Proteomes" id="UP000008909"/>
    </source>
</evidence>
<dbReference type="SUPFAM" id="SSF57667">
    <property type="entry name" value="beta-beta-alpha zinc fingers"/>
    <property type="match status" value="5"/>
</dbReference>
<organism evidence="13 14">
    <name type="scientific">Clonorchis sinensis</name>
    <name type="common">Chinese liver fluke</name>
    <dbReference type="NCBI Taxonomy" id="79923"/>
    <lineage>
        <taxon>Eukaryota</taxon>
        <taxon>Metazoa</taxon>
        <taxon>Spiralia</taxon>
        <taxon>Lophotrochozoa</taxon>
        <taxon>Platyhelminthes</taxon>
        <taxon>Trematoda</taxon>
        <taxon>Digenea</taxon>
        <taxon>Opisthorchiida</taxon>
        <taxon>Opisthorchiata</taxon>
        <taxon>Opisthorchiidae</taxon>
        <taxon>Clonorchis</taxon>
    </lineage>
</organism>